<evidence type="ECO:0000313" key="2">
    <source>
        <dbReference type="Proteomes" id="UP000614490"/>
    </source>
</evidence>
<accession>A0A931HUQ1</accession>
<dbReference type="Pfam" id="PF19991">
    <property type="entry name" value="HMA_2"/>
    <property type="match status" value="1"/>
</dbReference>
<reference evidence="1 2" key="1">
    <citation type="journal article" date="2005" name="Int. J. Syst. Evol. Microbiol.">
        <title>Halobacillus yeomjeoni sp. nov., isolated from a marine solar saltern in Korea.</title>
        <authorList>
            <person name="Yoon J.H."/>
            <person name="Kang S.J."/>
            <person name="Lee C.H."/>
            <person name="Oh H.W."/>
            <person name="Oh T.K."/>
        </authorList>
    </citation>
    <scope>NUCLEOTIDE SEQUENCE [LARGE SCALE GENOMIC DNA]</scope>
    <source>
        <strain evidence="1 2">KCTC 3957</strain>
    </source>
</reference>
<dbReference type="AlphaFoldDB" id="A0A931HUQ1"/>
<sequence>MLTKVKQALFLKKLDKMLSNYHIKIMHYIPGRVRLSSPYWTGNSKIIDHLKPLLELERKILSVNHTKETGTLLVEYDPTPDVDEKQIEQWFDIVQRVHNDVIKKEVARK</sequence>
<evidence type="ECO:0000313" key="1">
    <source>
        <dbReference type="EMBL" id="MBH0229759.1"/>
    </source>
</evidence>
<proteinExistence type="predicted"/>
<dbReference type="Proteomes" id="UP000614490">
    <property type="component" value="Unassembled WGS sequence"/>
</dbReference>
<comment type="caution">
    <text evidence="1">The sequence shown here is derived from an EMBL/GenBank/DDBJ whole genome shotgun (WGS) entry which is preliminary data.</text>
</comment>
<organism evidence="1 2">
    <name type="scientific">Halobacillus yeomjeoni</name>
    <dbReference type="NCBI Taxonomy" id="311194"/>
    <lineage>
        <taxon>Bacteria</taxon>
        <taxon>Bacillati</taxon>
        <taxon>Bacillota</taxon>
        <taxon>Bacilli</taxon>
        <taxon>Bacillales</taxon>
        <taxon>Bacillaceae</taxon>
        <taxon>Halobacillus</taxon>
    </lineage>
</organism>
<name>A0A931HUQ1_9BACI</name>
<keyword evidence="2" id="KW-1185">Reference proteome</keyword>
<dbReference type="RefSeq" id="WP_197316351.1">
    <property type="nucleotide sequence ID" value="NZ_JADZSC010000001.1"/>
</dbReference>
<evidence type="ECO:0008006" key="3">
    <source>
        <dbReference type="Google" id="ProtNLM"/>
    </source>
</evidence>
<dbReference type="EMBL" id="JADZSC010000001">
    <property type="protein sequence ID" value="MBH0229759.1"/>
    <property type="molecule type" value="Genomic_DNA"/>
</dbReference>
<gene>
    <name evidence="1" type="ORF">H0267_05965</name>
</gene>
<protein>
    <recommendedName>
        <fullName evidence="3">Cation transporter</fullName>
    </recommendedName>
</protein>